<feature type="region of interest" description="Disordered" evidence="1">
    <location>
        <begin position="348"/>
        <end position="381"/>
    </location>
</feature>
<dbReference type="AlphaFoldDB" id="A0A8X6J8P5"/>
<dbReference type="OrthoDB" id="10570890at2759"/>
<feature type="region of interest" description="Disordered" evidence="1">
    <location>
        <begin position="165"/>
        <end position="336"/>
    </location>
</feature>
<organism evidence="2 3">
    <name type="scientific">Trichonephila clavata</name>
    <name type="common">Joro spider</name>
    <name type="synonym">Nephila clavata</name>
    <dbReference type="NCBI Taxonomy" id="2740835"/>
    <lineage>
        <taxon>Eukaryota</taxon>
        <taxon>Metazoa</taxon>
        <taxon>Ecdysozoa</taxon>
        <taxon>Arthropoda</taxon>
        <taxon>Chelicerata</taxon>
        <taxon>Arachnida</taxon>
        <taxon>Araneae</taxon>
        <taxon>Araneomorphae</taxon>
        <taxon>Entelegynae</taxon>
        <taxon>Araneoidea</taxon>
        <taxon>Nephilidae</taxon>
        <taxon>Trichonephila</taxon>
    </lineage>
</organism>
<feature type="region of interest" description="Disordered" evidence="1">
    <location>
        <begin position="100"/>
        <end position="147"/>
    </location>
</feature>
<protein>
    <submittedName>
        <fullName evidence="2">Uncharacterized protein</fullName>
    </submittedName>
</protein>
<name>A0A8X6J8P5_TRICU</name>
<sequence>MGANPLNALCSACYNALSQDYFNGYRADIRQYNKEQFGQFHGRNTNSSADKKEVDLYRGISDLNIVSTNPKRESKTLDYNYRRARSKRGSGRRHHYKKIVRTGDQRPENHAKAGSLKSRLPSELGGLKSRLPSAIGGPKSRLPSAIGGVKSRLPSVVGGFQSRLPHYEGPNVLHRTRPPSFADLKRLPQPGAPSSTDLKRLPRPGAPSFSNLKRLPRPGSPSADLKRLPRSGARSSADLKRLPQPGAPSFSDLKRLPRPGAPSSTDLKRLPRPRPPSFSDLRHLPWLRPPSITGLKRLTRPRPPSFSDLKRVPRPRPPSVADLKGLPRHRPTTFSDLRQLPWLRPPSITGLKRLTRPRPPSSLNLKRLPRPRPASFTDLNQLPWLRPPSFSHLKRFPRLRPPSLLDLKRLPRPRPASFSDLKQLPRPRPPSITDLKRLTRPRPPSYEMPLEPEMLPGPLSPSDYGKRQREMRRRPSMSRKLPIGQEGKSIHKFEMHHNIKTIVPSKYIPHRFKIRKQVIENYVPNQMKHVPAVRPMIELRPIQVGAIPVLTEEDFHSEPMFLDTKNTATKIKLLLRRIKNLFVAGLNITKELKKTLFVNSELNHNLCLRQIQELEHVVGQAPGDNQPIFVGGIETEIQRTQSISNKIFNI</sequence>
<evidence type="ECO:0000313" key="3">
    <source>
        <dbReference type="Proteomes" id="UP000887116"/>
    </source>
</evidence>
<feature type="compositionally biased region" description="Low complexity" evidence="1">
    <location>
        <begin position="447"/>
        <end position="462"/>
    </location>
</feature>
<evidence type="ECO:0000313" key="2">
    <source>
        <dbReference type="EMBL" id="GFQ96630.1"/>
    </source>
</evidence>
<comment type="caution">
    <text evidence="2">The sequence shown here is derived from an EMBL/GenBank/DDBJ whole genome shotgun (WGS) entry which is preliminary data.</text>
</comment>
<proteinExistence type="predicted"/>
<dbReference type="EMBL" id="BMAO01034452">
    <property type="protein sequence ID" value="GFQ96630.1"/>
    <property type="molecule type" value="Genomic_DNA"/>
</dbReference>
<reference evidence="2" key="1">
    <citation type="submission" date="2020-07" db="EMBL/GenBank/DDBJ databases">
        <title>Multicomponent nature underlies the extraordinary mechanical properties of spider dragline silk.</title>
        <authorList>
            <person name="Kono N."/>
            <person name="Nakamura H."/>
            <person name="Mori M."/>
            <person name="Yoshida Y."/>
            <person name="Ohtoshi R."/>
            <person name="Malay A.D."/>
            <person name="Moran D.A.P."/>
            <person name="Tomita M."/>
            <person name="Numata K."/>
            <person name="Arakawa K."/>
        </authorList>
    </citation>
    <scope>NUCLEOTIDE SEQUENCE</scope>
</reference>
<accession>A0A8X6J8P5</accession>
<feature type="compositionally biased region" description="Basic and acidic residues" evidence="1">
    <location>
        <begin position="101"/>
        <end position="111"/>
    </location>
</feature>
<keyword evidence="3" id="KW-1185">Reference proteome</keyword>
<dbReference type="Proteomes" id="UP000887116">
    <property type="component" value="Unassembled WGS sequence"/>
</dbReference>
<gene>
    <name evidence="2" type="ORF">TNCT_690531</name>
</gene>
<feature type="region of interest" description="Disordered" evidence="1">
    <location>
        <begin position="404"/>
        <end position="478"/>
    </location>
</feature>
<evidence type="ECO:0000256" key="1">
    <source>
        <dbReference type="SAM" id="MobiDB-lite"/>
    </source>
</evidence>